<dbReference type="PANTHER" id="PTHR47934:SF19">
    <property type="entry name" value="PENTATRICOPEPTIDE REPEAT-CONTAINING PROTEIN MITOCHONDRIAL"/>
    <property type="match status" value="1"/>
</dbReference>
<keyword evidence="2" id="KW-0677">Repeat</keyword>
<accession>A0A022RXG8</accession>
<dbReference type="STRING" id="4155.A0A022RXG8"/>
<dbReference type="eggNOG" id="KOG4197">
    <property type="taxonomic scope" value="Eukaryota"/>
</dbReference>
<dbReference type="OrthoDB" id="185373at2759"/>
<dbReference type="PANTHER" id="PTHR47934">
    <property type="entry name" value="PENTATRICOPEPTIDE REPEAT-CONTAINING PROTEIN PET309, MITOCHONDRIAL"/>
    <property type="match status" value="1"/>
</dbReference>
<dbReference type="NCBIfam" id="TIGR00756">
    <property type="entry name" value="PPR"/>
    <property type="match status" value="4"/>
</dbReference>
<evidence type="ECO:0000313" key="4">
    <source>
        <dbReference type="EMBL" id="EYU44676.1"/>
    </source>
</evidence>
<dbReference type="Pfam" id="PF12854">
    <property type="entry name" value="PPR_1"/>
    <property type="match status" value="1"/>
</dbReference>
<protein>
    <recommendedName>
        <fullName evidence="6">Pentacotripeptide-repeat region of PRORP domain-containing protein</fullName>
    </recommendedName>
</protein>
<evidence type="ECO:0000256" key="3">
    <source>
        <dbReference type="PROSITE-ProRule" id="PRU00708"/>
    </source>
</evidence>
<name>A0A022RXG8_ERYGU</name>
<dbReference type="AlphaFoldDB" id="A0A022RXG8"/>
<keyword evidence="5" id="KW-1185">Reference proteome</keyword>
<dbReference type="Pfam" id="PF13041">
    <property type="entry name" value="PPR_2"/>
    <property type="match status" value="2"/>
</dbReference>
<dbReference type="InterPro" id="IPR051114">
    <property type="entry name" value="Mito_RNA_Proc_CCM1"/>
</dbReference>
<dbReference type="PROSITE" id="PS51375">
    <property type="entry name" value="PPR"/>
    <property type="match status" value="3"/>
</dbReference>
<gene>
    <name evidence="4" type="ORF">MIMGU_mgv1a018688mg</name>
</gene>
<dbReference type="PhylomeDB" id="A0A022RXG8"/>
<reference evidence="4 5" key="1">
    <citation type="journal article" date="2013" name="Proc. Natl. Acad. Sci. U.S.A.">
        <title>Fine-scale variation in meiotic recombination in Mimulus inferred from population shotgun sequencing.</title>
        <authorList>
            <person name="Hellsten U."/>
            <person name="Wright K.M."/>
            <person name="Jenkins J."/>
            <person name="Shu S."/>
            <person name="Yuan Y."/>
            <person name="Wessler S.R."/>
            <person name="Schmutz J."/>
            <person name="Willis J.H."/>
            <person name="Rokhsar D.S."/>
        </authorList>
    </citation>
    <scope>NUCLEOTIDE SEQUENCE [LARGE SCALE GENOMIC DNA]</scope>
    <source>
        <strain evidence="5">cv. DUN x IM62</strain>
    </source>
</reference>
<sequence>MSPYLALRRARHLSTVATAAAIKPITISQTKNRIRKGHDPDEALQIYSSFTATNDPTTSPASTRHLQELTVRRLAKFHRFSDIKDFLESHKSQPQITSEPFLASLIRCYGIAGMFENAVNTYNEMSDLGTPRSTLSFNSLLSACIHSKVFDRVPIYFNEFPAKFGFAPDKFSYGILIKSYCEMGSVETAMEKLNEMEEKGNEIDAILFTTILHALYRNSKIEEAEKFWDEMVTKKGIKPDVGSYNVRLCHKQSGNPEVLKGLMEEMTKLELKPDIISYNYLITCYCLNGMIDEAKKVYDDLLKSKGSKPNAATFRTWVFHLCKKGRFTTGYKVFKQSAKVGKIPDFNTLKYLVEGLVKEGNLSEAKALVRTMNKKFAPELLKAWEKLAGDLGLIVAEEVVGSGEVEAAGVDPREAEKVSS</sequence>
<evidence type="ECO:0000313" key="5">
    <source>
        <dbReference type="Proteomes" id="UP000030748"/>
    </source>
</evidence>
<dbReference type="InterPro" id="IPR011990">
    <property type="entry name" value="TPR-like_helical_dom_sf"/>
</dbReference>
<feature type="repeat" description="PPR" evidence="3">
    <location>
        <begin position="169"/>
        <end position="203"/>
    </location>
</feature>
<feature type="repeat" description="PPR" evidence="3">
    <location>
        <begin position="274"/>
        <end position="309"/>
    </location>
</feature>
<evidence type="ECO:0000256" key="2">
    <source>
        <dbReference type="ARBA" id="ARBA00022737"/>
    </source>
</evidence>
<dbReference type="KEGG" id="egt:105974567"/>
<dbReference type="OMA" id="NAAYNVR"/>
<proteinExistence type="inferred from homology"/>
<organism evidence="4 5">
    <name type="scientific">Erythranthe guttata</name>
    <name type="common">Yellow monkey flower</name>
    <name type="synonym">Mimulus guttatus</name>
    <dbReference type="NCBI Taxonomy" id="4155"/>
    <lineage>
        <taxon>Eukaryota</taxon>
        <taxon>Viridiplantae</taxon>
        <taxon>Streptophyta</taxon>
        <taxon>Embryophyta</taxon>
        <taxon>Tracheophyta</taxon>
        <taxon>Spermatophyta</taxon>
        <taxon>Magnoliopsida</taxon>
        <taxon>eudicotyledons</taxon>
        <taxon>Gunneridae</taxon>
        <taxon>Pentapetalae</taxon>
        <taxon>asterids</taxon>
        <taxon>lamiids</taxon>
        <taxon>Lamiales</taxon>
        <taxon>Phrymaceae</taxon>
        <taxon>Erythranthe</taxon>
    </lineage>
</organism>
<evidence type="ECO:0000256" key="1">
    <source>
        <dbReference type="ARBA" id="ARBA00007626"/>
    </source>
</evidence>
<dbReference type="InterPro" id="IPR002885">
    <property type="entry name" value="PPR_rpt"/>
</dbReference>
<evidence type="ECO:0008006" key="6">
    <source>
        <dbReference type="Google" id="ProtNLM"/>
    </source>
</evidence>
<dbReference type="Pfam" id="PF01535">
    <property type="entry name" value="PPR"/>
    <property type="match status" value="2"/>
</dbReference>
<comment type="similarity">
    <text evidence="1">Belongs to the PPR family. P subfamily.</text>
</comment>
<dbReference type="EMBL" id="KI630214">
    <property type="protein sequence ID" value="EYU44676.1"/>
    <property type="molecule type" value="Genomic_DNA"/>
</dbReference>
<dbReference type="Gene3D" id="1.25.40.10">
    <property type="entry name" value="Tetratricopeptide repeat domain"/>
    <property type="match status" value="3"/>
</dbReference>
<feature type="repeat" description="PPR" evidence="3">
    <location>
        <begin position="204"/>
        <end position="239"/>
    </location>
</feature>
<dbReference type="Proteomes" id="UP000030748">
    <property type="component" value="Unassembled WGS sequence"/>
</dbReference>